<gene>
    <name evidence="12" type="ORF">BJA5080_01425</name>
</gene>
<dbReference type="Gene3D" id="3.30.70.20">
    <property type="match status" value="1"/>
</dbReference>
<dbReference type="Pfam" id="PF05187">
    <property type="entry name" value="Fer4_ETF_QO"/>
    <property type="match status" value="1"/>
</dbReference>
<evidence type="ECO:0000256" key="10">
    <source>
        <dbReference type="PIRNR" id="PIRNR036548"/>
    </source>
</evidence>
<dbReference type="PROSITE" id="PS00198">
    <property type="entry name" value="4FE4S_FER_1"/>
    <property type="match status" value="1"/>
</dbReference>
<evidence type="ECO:0000256" key="1">
    <source>
        <dbReference type="ARBA" id="ARBA00003208"/>
    </source>
</evidence>
<keyword evidence="8 10" id="KW-0411">Iron-sulfur</keyword>
<evidence type="ECO:0000256" key="8">
    <source>
        <dbReference type="ARBA" id="ARBA00023014"/>
    </source>
</evidence>
<accession>A0A837CED9</accession>
<evidence type="ECO:0000259" key="11">
    <source>
        <dbReference type="PROSITE" id="PS51379"/>
    </source>
</evidence>
<keyword evidence="5 10" id="KW-0479">Metal-binding</keyword>
<dbReference type="InterPro" id="IPR017896">
    <property type="entry name" value="4Fe4S_Fe-S-bd"/>
</dbReference>
<evidence type="ECO:0000256" key="6">
    <source>
        <dbReference type="ARBA" id="ARBA00022982"/>
    </source>
</evidence>
<dbReference type="AlphaFoldDB" id="A0A837CED9"/>
<dbReference type="PANTHER" id="PTHR43082">
    <property type="entry name" value="FERREDOXIN-LIKE"/>
    <property type="match status" value="1"/>
</dbReference>
<dbReference type="EMBL" id="ADOU02000004">
    <property type="protein sequence ID" value="KGJ67677.1"/>
    <property type="molecule type" value="Genomic_DNA"/>
</dbReference>
<reference evidence="12 13" key="1">
    <citation type="journal article" date="2014" name="BMC Genomics">
        <title>Comparative genomics of Bradyrhizobium japonicum CPAC 15 and Bradyrhizobium diazoefficiens CPAC 7: elite model strains for understanding symbiotic performance with soybean.</title>
        <authorList>
            <person name="Siqueira A.F."/>
            <person name="Ormeno-Orrillo E."/>
            <person name="Souza R.C."/>
            <person name="Rodrigues E.P."/>
            <person name="Almeida L.G."/>
            <person name="Barcellos F.G."/>
            <person name="Batista J.S."/>
            <person name="Nakatami A.S."/>
            <person name="Martinez-Romero E."/>
            <person name="Vasconcelos A.T."/>
            <person name="Hungria M."/>
        </authorList>
    </citation>
    <scope>NUCLEOTIDE SEQUENCE [LARGE SCALE GENOMIC DNA]</scope>
    <source>
        <strain evidence="12 13">SEMIA 5080</strain>
    </source>
</reference>
<feature type="domain" description="4Fe-4S ferredoxin-type" evidence="11">
    <location>
        <begin position="63"/>
        <end position="93"/>
    </location>
</feature>
<evidence type="ECO:0000256" key="5">
    <source>
        <dbReference type="ARBA" id="ARBA00022723"/>
    </source>
</evidence>
<dbReference type="GO" id="GO:0005506">
    <property type="term" value="F:iron ion binding"/>
    <property type="evidence" value="ECO:0007669"/>
    <property type="project" value="UniProtKB-UniRule"/>
</dbReference>
<evidence type="ECO:0000313" key="13">
    <source>
        <dbReference type="Proteomes" id="UP000024900"/>
    </source>
</evidence>
<keyword evidence="9" id="KW-0535">Nitrogen fixation</keyword>
<dbReference type="InterPro" id="IPR012206">
    <property type="entry name" value="Fd_FixX"/>
</dbReference>
<evidence type="ECO:0000256" key="9">
    <source>
        <dbReference type="ARBA" id="ARBA00023231"/>
    </source>
</evidence>
<keyword evidence="4 10" id="KW-0813">Transport</keyword>
<name>A0A837CED9_9BRAD</name>
<dbReference type="PIRSF" id="PIRSF036548">
    <property type="entry name" value="Fdx_FixX"/>
    <property type="match status" value="1"/>
</dbReference>
<evidence type="ECO:0000313" key="12">
    <source>
        <dbReference type="EMBL" id="KGJ67677.1"/>
    </source>
</evidence>
<dbReference type="Proteomes" id="UP000024900">
    <property type="component" value="Unassembled WGS sequence"/>
</dbReference>
<dbReference type="InterPro" id="IPR017900">
    <property type="entry name" value="4Fe4S_Fe_S_CS"/>
</dbReference>
<evidence type="ECO:0000256" key="3">
    <source>
        <dbReference type="ARBA" id="ARBA00020378"/>
    </source>
</evidence>
<keyword evidence="7 10" id="KW-0408">Iron</keyword>
<proteinExistence type="predicted"/>
<evidence type="ECO:0000256" key="4">
    <source>
        <dbReference type="ARBA" id="ARBA00022448"/>
    </source>
</evidence>
<organism evidence="12 13">
    <name type="scientific">Bradyrhizobium diazoefficiens SEMIA 5080</name>
    <dbReference type="NCBI Taxonomy" id="754504"/>
    <lineage>
        <taxon>Bacteria</taxon>
        <taxon>Pseudomonadati</taxon>
        <taxon>Pseudomonadota</taxon>
        <taxon>Alphaproteobacteria</taxon>
        <taxon>Hyphomicrobiales</taxon>
        <taxon>Nitrobacteraceae</taxon>
        <taxon>Bradyrhizobium</taxon>
    </lineage>
</organism>
<dbReference type="SUPFAM" id="SSF54862">
    <property type="entry name" value="4Fe-4S ferredoxins"/>
    <property type="match status" value="1"/>
</dbReference>
<dbReference type="PANTHER" id="PTHR43082:SF3">
    <property type="entry name" value="FERREDOXIN-LIKE PROTEIN YDIT"/>
    <property type="match status" value="1"/>
</dbReference>
<dbReference type="GO" id="GO:0051536">
    <property type="term" value="F:iron-sulfur cluster binding"/>
    <property type="evidence" value="ECO:0007669"/>
    <property type="project" value="UniProtKB-KW"/>
</dbReference>
<comment type="function">
    <text evidence="1 10">Could be a 3Fe-4S cluster-containing protein.</text>
</comment>
<comment type="caution">
    <text evidence="12">The sequence shown here is derived from an EMBL/GenBank/DDBJ whole genome shotgun (WGS) entry which is preliminary data.</text>
</comment>
<protein>
    <recommendedName>
        <fullName evidence="3 10">Ferredoxin-like protein</fullName>
    </recommendedName>
</protein>
<evidence type="ECO:0000256" key="7">
    <source>
        <dbReference type="ARBA" id="ARBA00023004"/>
    </source>
</evidence>
<dbReference type="InterPro" id="IPR007859">
    <property type="entry name" value="ETF-QO/FixX_C"/>
</dbReference>
<evidence type="ECO:0000256" key="2">
    <source>
        <dbReference type="ARBA" id="ARBA00009192"/>
    </source>
</evidence>
<keyword evidence="6 10" id="KW-0249">Electron transport</keyword>
<comment type="similarity">
    <text evidence="2">To ferredoxins from P.putida and C.tartarivorum, ferredoxin I from A.vinelandii, ferredoxin II from D.desulfuricans.</text>
</comment>
<sequence>MMETQIMSIEPSVRVEDKLFYNRYLVDAGRAHIKVRSHTTPSPQLLTMLKACPARCYELNDTGQVEVSVDGCVECGTCRVICEESGDIEWSYPRGGYGVLFKFG</sequence>
<dbReference type="PROSITE" id="PS51379">
    <property type="entry name" value="4FE4S_FER_2"/>
    <property type="match status" value="1"/>
</dbReference>